<evidence type="ECO:0000256" key="1">
    <source>
        <dbReference type="ARBA" id="ARBA00004123"/>
    </source>
</evidence>
<evidence type="ECO:0000256" key="4">
    <source>
        <dbReference type="ARBA" id="ARBA00023043"/>
    </source>
</evidence>
<accession>A0A2J6Q0T1</accession>
<feature type="region of interest" description="Disordered" evidence="6">
    <location>
        <begin position="163"/>
        <end position="223"/>
    </location>
</feature>
<comment type="subcellular location">
    <subcellularLocation>
        <location evidence="1">Nucleus</location>
    </subcellularLocation>
</comment>
<gene>
    <name evidence="7" type="ORF">NA56DRAFT_646810</name>
</gene>
<dbReference type="OrthoDB" id="8062037at2759"/>
<dbReference type="AlphaFoldDB" id="A0A2J6Q0T1"/>
<keyword evidence="4" id="KW-0040">ANK repeat</keyword>
<dbReference type="GO" id="GO:0043124">
    <property type="term" value="P:negative regulation of canonical NF-kappaB signal transduction"/>
    <property type="evidence" value="ECO:0007669"/>
    <property type="project" value="InterPro"/>
</dbReference>
<name>A0A2J6Q0T1_9HELO</name>
<dbReference type="InterPro" id="IPR038753">
    <property type="entry name" value="NFKBIL1"/>
</dbReference>
<dbReference type="Proteomes" id="UP000235672">
    <property type="component" value="Unassembled WGS sequence"/>
</dbReference>
<dbReference type="GO" id="GO:0005634">
    <property type="term" value="C:nucleus"/>
    <property type="evidence" value="ECO:0007669"/>
    <property type="project" value="UniProtKB-SubCell"/>
</dbReference>
<evidence type="ECO:0000313" key="8">
    <source>
        <dbReference type="Proteomes" id="UP000235672"/>
    </source>
</evidence>
<keyword evidence="2" id="KW-0597">Phosphoprotein</keyword>
<keyword evidence="3" id="KW-0677">Repeat</keyword>
<feature type="region of interest" description="Disordered" evidence="6">
    <location>
        <begin position="254"/>
        <end position="303"/>
    </location>
</feature>
<reference evidence="7 8" key="1">
    <citation type="submission" date="2016-05" db="EMBL/GenBank/DDBJ databases">
        <title>A degradative enzymes factory behind the ericoid mycorrhizal symbiosis.</title>
        <authorList>
            <consortium name="DOE Joint Genome Institute"/>
            <person name="Martino E."/>
            <person name="Morin E."/>
            <person name="Grelet G."/>
            <person name="Kuo A."/>
            <person name="Kohler A."/>
            <person name="Daghino S."/>
            <person name="Barry K."/>
            <person name="Choi C."/>
            <person name="Cichocki N."/>
            <person name="Clum A."/>
            <person name="Copeland A."/>
            <person name="Hainaut M."/>
            <person name="Haridas S."/>
            <person name="Labutti K."/>
            <person name="Lindquist E."/>
            <person name="Lipzen A."/>
            <person name="Khouja H.-R."/>
            <person name="Murat C."/>
            <person name="Ohm R."/>
            <person name="Olson A."/>
            <person name="Spatafora J."/>
            <person name="Veneault-Fourrey C."/>
            <person name="Henrissat B."/>
            <person name="Grigoriev I."/>
            <person name="Martin F."/>
            <person name="Perotto S."/>
        </authorList>
    </citation>
    <scope>NUCLEOTIDE SEQUENCE [LARGE SCALE GENOMIC DNA]</scope>
    <source>
        <strain evidence="7 8">UAMH 7357</strain>
    </source>
</reference>
<dbReference type="EMBL" id="KZ613487">
    <property type="protein sequence ID" value="PMD19909.1"/>
    <property type="molecule type" value="Genomic_DNA"/>
</dbReference>
<feature type="compositionally biased region" description="Basic and acidic residues" evidence="6">
    <location>
        <begin position="118"/>
        <end position="145"/>
    </location>
</feature>
<feature type="region of interest" description="Disordered" evidence="6">
    <location>
        <begin position="117"/>
        <end position="145"/>
    </location>
</feature>
<keyword evidence="5" id="KW-0539">Nucleus</keyword>
<evidence type="ECO:0000256" key="5">
    <source>
        <dbReference type="ARBA" id="ARBA00023242"/>
    </source>
</evidence>
<evidence type="ECO:0000256" key="6">
    <source>
        <dbReference type="SAM" id="MobiDB-lite"/>
    </source>
</evidence>
<evidence type="ECO:0000313" key="7">
    <source>
        <dbReference type="EMBL" id="PMD19909.1"/>
    </source>
</evidence>
<feature type="compositionally biased region" description="Basic and acidic residues" evidence="6">
    <location>
        <begin position="178"/>
        <end position="223"/>
    </location>
</feature>
<protein>
    <submittedName>
        <fullName evidence="7">Uncharacterized protein</fullName>
    </submittedName>
</protein>
<dbReference type="PANTHER" id="PTHR15263:SF1">
    <property type="entry name" value="NF-KAPPA-B INHIBITOR-LIKE PROTEIN 1"/>
    <property type="match status" value="1"/>
</dbReference>
<organism evidence="7 8">
    <name type="scientific">Hyaloscypha hepaticicola</name>
    <dbReference type="NCBI Taxonomy" id="2082293"/>
    <lineage>
        <taxon>Eukaryota</taxon>
        <taxon>Fungi</taxon>
        <taxon>Dikarya</taxon>
        <taxon>Ascomycota</taxon>
        <taxon>Pezizomycotina</taxon>
        <taxon>Leotiomycetes</taxon>
        <taxon>Helotiales</taxon>
        <taxon>Hyaloscyphaceae</taxon>
        <taxon>Hyaloscypha</taxon>
    </lineage>
</organism>
<keyword evidence="8" id="KW-1185">Reference proteome</keyword>
<dbReference type="STRING" id="1745343.A0A2J6Q0T1"/>
<dbReference type="PANTHER" id="PTHR15263">
    <property type="entry name" value="I-KAPPA-B-LIKE PROTEIN IKBL"/>
    <property type="match status" value="1"/>
</dbReference>
<evidence type="ECO:0000256" key="3">
    <source>
        <dbReference type="ARBA" id="ARBA00022737"/>
    </source>
</evidence>
<proteinExistence type="predicted"/>
<evidence type="ECO:0000256" key="2">
    <source>
        <dbReference type="ARBA" id="ARBA00022553"/>
    </source>
</evidence>
<sequence>MVASAQFYRQNTVSSERTKLWDPYETLGIFNTDPGYGGITCIGNAPTQGRRCRNPIRADNRSFINAVLSEISFLPPDSPVVLSRLQAIAGPALCVARHQSQAESVMLQWKRNIQQLKRQPEFQEERTRMPPRNNKQDPETVQKQSIHEFRRRMRELEELLATLEQERDDEAEQSRGQVRREERGAQRRRTAEQTHQMNEEMEREAKREEKRRMEKERLEEERLERERLEKDRLERKRQEEERLRKERLEREKREEERLERERKEKEDTNRRKQEQAAHNERIRQRAQKRREDQEREKREAELREQEEFDQAWSKYQSLWTAFRASSSNTTSDEGNIREAIPWPVKSGSHRDVNASNVRDFLQRAVAKEGNNSSSLLRKECQKWHPDRIGRLPRGVKLTDVDRMMIEMICRVVTELLNKSSGRSSEFLG</sequence>